<dbReference type="Proteomes" id="UP000007329">
    <property type="component" value="Chromosome"/>
</dbReference>
<sequence>MFTSHSAANYDLHLSNGRWVATVNPPDAVHCKDGTPAQATVTISVDPATLTGTSTTSSATGVCGDPPMTYGPDRFTLTKVS</sequence>
<evidence type="ECO:0000313" key="2">
    <source>
        <dbReference type="Proteomes" id="UP000007329"/>
    </source>
</evidence>
<dbReference type="HOGENOM" id="CLU_2570126_0_0_11"/>
<reference evidence="1 2" key="2">
    <citation type="journal article" date="2012" name="Nucleic Acids Res.">
        <title>Massive gene acquisitions in Mycobacterium indicus pranii provide a perspective on mycobacterial evolution.</title>
        <authorList>
            <person name="Saini V."/>
            <person name="Raghuvanshi S."/>
            <person name="Khurana J.P."/>
            <person name="Ahmed N."/>
            <person name="Hasnain S.E."/>
            <person name="Tyagi A.K."/>
            <person name="Tyagi A.K."/>
        </authorList>
    </citation>
    <scope>NUCLEOTIDE SEQUENCE [LARGE SCALE GENOMIC DNA]</scope>
    <source>
        <strain evidence="2">DSM 45239 / MTCC 9506</strain>
    </source>
</reference>
<dbReference type="AlphaFoldDB" id="J9W908"/>
<gene>
    <name evidence="1" type="ORF">MIP_02416</name>
</gene>
<dbReference type="PATRIC" id="fig|1232724.3.peg.1682"/>
<proteinExistence type="predicted"/>
<name>J9W908_MYCIP</name>
<reference evidence="1 2" key="1">
    <citation type="journal article" date="2007" name="PLoS ONE">
        <title>Molecular analysis of a leprosy immunotherapeutic bacillus provides insights into Mycobacterium evolution.</title>
        <authorList>
            <person name="Ahmed N."/>
            <person name="Saini V."/>
            <person name="Raghuvanshi S."/>
            <person name="Khurana J.P."/>
            <person name="Tyagi A.K."/>
            <person name="Tyagi A.K."/>
            <person name="Hasnain S.E."/>
        </authorList>
    </citation>
    <scope>NUCLEOTIDE SEQUENCE [LARGE SCALE GENOMIC DNA]</scope>
    <source>
        <strain evidence="1">MTCC 9506</strain>
    </source>
</reference>
<accession>J9W908</accession>
<evidence type="ECO:0000313" key="1">
    <source>
        <dbReference type="EMBL" id="AFS13654.1"/>
    </source>
</evidence>
<dbReference type="EMBL" id="CP002275">
    <property type="protein sequence ID" value="AFS13654.1"/>
    <property type="molecule type" value="Genomic_DNA"/>
</dbReference>
<protein>
    <submittedName>
        <fullName evidence="1">Uncharacterized protein</fullName>
    </submittedName>
</protein>
<organism evidence="1 2">
    <name type="scientific">Mycobacterium indicus pranii (strain DSM 45239 / MTCC 9506)</name>
    <dbReference type="NCBI Taxonomy" id="1232724"/>
    <lineage>
        <taxon>Bacteria</taxon>
        <taxon>Bacillati</taxon>
        <taxon>Actinomycetota</taxon>
        <taxon>Actinomycetes</taxon>
        <taxon>Mycobacteriales</taxon>
        <taxon>Mycobacteriaceae</taxon>
        <taxon>Mycobacterium</taxon>
        <taxon>Mycobacterium avium complex (MAC)</taxon>
    </lineage>
</organism>
<dbReference type="KEGG" id="mid:MIP_02416"/>